<keyword evidence="2 5" id="KW-0689">Ribosomal protein</keyword>
<evidence type="ECO:0000256" key="4">
    <source>
        <dbReference type="ARBA" id="ARBA00035171"/>
    </source>
</evidence>
<dbReference type="Gene3D" id="2.30.30.790">
    <property type="match status" value="1"/>
</dbReference>
<dbReference type="PIRSF" id="PIRSF002191">
    <property type="entry name" value="Ribosomal_L19"/>
    <property type="match status" value="1"/>
</dbReference>
<dbReference type="InterPro" id="IPR008991">
    <property type="entry name" value="Translation_prot_SH3-like_sf"/>
</dbReference>
<dbReference type="GO" id="GO:0022625">
    <property type="term" value="C:cytosolic large ribosomal subunit"/>
    <property type="evidence" value="ECO:0007669"/>
    <property type="project" value="TreeGrafter"/>
</dbReference>
<dbReference type="HAMAP" id="MF_00402">
    <property type="entry name" value="Ribosomal_bL19"/>
    <property type="match status" value="1"/>
</dbReference>
<keyword evidence="3 5" id="KW-0687">Ribonucleoprotein</keyword>
<dbReference type="OrthoDB" id="9803541at2"/>
<proteinExistence type="inferred from homology"/>
<dbReference type="Proteomes" id="UP000198517">
    <property type="component" value="Unassembled WGS sequence"/>
</dbReference>
<evidence type="ECO:0000256" key="5">
    <source>
        <dbReference type="HAMAP-Rule" id="MF_00402"/>
    </source>
</evidence>
<reference evidence="7 8" key="1">
    <citation type="submission" date="2016-10" db="EMBL/GenBank/DDBJ databases">
        <authorList>
            <person name="de Groot N.N."/>
        </authorList>
    </citation>
    <scope>NUCLEOTIDE SEQUENCE [LARGE SCALE GENOMIC DNA]</scope>
    <source>
        <strain evidence="7 8">DSM 24015</strain>
    </source>
</reference>
<keyword evidence="8" id="KW-1185">Reference proteome</keyword>
<dbReference type="InterPro" id="IPR038657">
    <property type="entry name" value="Ribosomal_bL19_sf"/>
</dbReference>
<comment type="function">
    <text evidence="5 6">This protein is located at the 30S-50S ribosomal subunit interface and may play a role in the structure and function of the aminoacyl-tRNA binding site.</text>
</comment>
<dbReference type="EMBL" id="FNAS01000001">
    <property type="protein sequence ID" value="SDD89386.1"/>
    <property type="molecule type" value="Genomic_DNA"/>
</dbReference>
<dbReference type="SUPFAM" id="SSF50104">
    <property type="entry name" value="Translation proteins SH3-like domain"/>
    <property type="match status" value="1"/>
</dbReference>
<evidence type="ECO:0000256" key="6">
    <source>
        <dbReference type="RuleBase" id="RU000559"/>
    </source>
</evidence>
<protein>
    <recommendedName>
        <fullName evidence="4 5">Large ribosomal subunit protein bL19</fullName>
    </recommendedName>
</protein>
<dbReference type="Pfam" id="PF01245">
    <property type="entry name" value="Ribosomal_L19"/>
    <property type="match status" value="1"/>
</dbReference>
<evidence type="ECO:0000256" key="3">
    <source>
        <dbReference type="ARBA" id="ARBA00023274"/>
    </source>
</evidence>
<dbReference type="NCBIfam" id="TIGR01024">
    <property type="entry name" value="rplS_bact"/>
    <property type="match status" value="1"/>
</dbReference>
<name>A0A1G6YIK3_9FLAO</name>
<comment type="similarity">
    <text evidence="1 5 6">Belongs to the bacterial ribosomal protein bL19 family.</text>
</comment>
<dbReference type="GO" id="GO:0003735">
    <property type="term" value="F:structural constituent of ribosome"/>
    <property type="evidence" value="ECO:0007669"/>
    <property type="project" value="InterPro"/>
</dbReference>
<dbReference type="PANTHER" id="PTHR15680:SF9">
    <property type="entry name" value="LARGE RIBOSOMAL SUBUNIT PROTEIN BL19M"/>
    <property type="match status" value="1"/>
</dbReference>
<evidence type="ECO:0000313" key="7">
    <source>
        <dbReference type="EMBL" id="SDD89386.1"/>
    </source>
</evidence>
<dbReference type="InterPro" id="IPR001857">
    <property type="entry name" value="Ribosomal_bL19"/>
</dbReference>
<organism evidence="7 8">
    <name type="scientific">Riemerella columbipharyngis</name>
    <dbReference type="NCBI Taxonomy" id="1071918"/>
    <lineage>
        <taxon>Bacteria</taxon>
        <taxon>Pseudomonadati</taxon>
        <taxon>Bacteroidota</taxon>
        <taxon>Flavobacteriia</taxon>
        <taxon>Flavobacteriales</taxon>
        <taxon>Weeksellaceae</taxon>
        <taxon>Riemerella</taxon>
    </lineage>
</organism>
<dbReference type="PRINTS" id="PR00061">
    <property type="entry name" value="RIBOSOMALL19"/>
</dbReference>
<accession>A0A1G6YIK3</accession>
<gene>
    <name evidence="5" type="primary">rplS</name>
    <name evidence="7" type="ORF">SAMN05421544_101153</name>
</gene>
<dbReference type="GO" id="GO:0006412">
    <property type="term" value="P:translation"/>
    <property type="evidence" value="ECO:0007669"/>
    <property type="project" value="UniProtKB-UniRule"/>
</dbReference>
<evidence type="ECO:0000313" key="8">
    <source>
        <dbReference type="Proteomes" id="UP000198517"/>
    </source>
</evidence>
<dbReference type="RefSeq" id="WP_092735599.1">
    <property type="nucleotide sequence ID" value="NZ_FNAS01000001.1"/>
</dbReference>
<dbReference type="AlphaFoldDB" id="A0A1G6YIK3"/>
<dbReference type="STRING" id="1071918.SAMN05421544_101153"/>
<evidence type="ECO:0000256" key="1">
    <source>
        <dbReference type="ARBA" id="ARBA00005781"/>
    </source>
</evidence>
<sequence length="119" mass="13863">MDLIKYVQDKYIDKKEFPKFKAGDTITVYYEIKEGQKTRTQFFKGVVIQLRGSGATKTFTIRKMSGDVGVERVFPINMPALQKITLDRRGSVRRARIYYFRNLRGKKARIKDKAYTAAK</sequence>
<evidence type="ECO:0000256" key="2">
    <source>
        <dbReference type="ARBA" id="ARBA00022980"/>
    </source>
</evidence>
<dbReference type="PANTHER" id="PTHR15680">
    <property type="entry name" value="RIBOSOMAL PROTEIN L19"/>
    <property type="match status" value="1"/>
</dbReference>